<feature type="transmembrane region" description="Helical" evidence="7">
    <location>
        <begin position="199"/>
        <end position="221"/>
    </location>
</feature>
<keyword evidence="3" id="KW-1003">Cell membrane</keyword>
<feature type="transmembrane region" description="Helical" evidence="7">
    <location>
        <begin position="147"/>
        <end position="168"/>
    </location>
</feature>
<dbReference type="PANTHER" id="PTHR39087">
    <property type="entry name" value="UPF0104 MEMBRANE PROTEIN MJ1595"/>
    <property type="match status" value="1"/>
</dbReference>
<keyword evidence="9" id="KW-1185">Reference proteome</keyword>
<evidence type="ECO:0000256" key="4">
    <source>
        <dbReference type="ARBA" id="ARBA00022692"/>
    </source>
</evidence>
<feature type="transmembrane region" description="Helical" evidence="7">
    <location>
        <begin position="227"/>
        <end position="245"/>
    </location>
</feature>
<dbReference type="InterPro" id="IPR022791">
    <property type="entry name" value="L-PG_synthase/AglD"/>
</dbReference>
<accession>A0A2V2MU93</accession>
<dbReference type="GO" id="GO:0005886">
    <property type="term" value="C:plasma membrane"/>
    <property type="evidence" value="ECO:0007669"/>
    <property type="project" value="UniProtKB-SubCell"/>
</dbReference>
<keyword evidence="6 7" id="KW-0472">Membrane</keyword>
<protein>
    <submittedName>
        <fullName evidence="8">Lysylphosphatidylglycerol synthetase</fullName>
    </submittedName>
</protein>
<dbReference type="NCBIfam" id="TIGR00374">
    <property type="entry name" value="flippase-like domain"/>
    <property type="match status" value="1"/>
</dbReference>
<feature type="transmembrane region" description="Helical" evidence="7">
    <location>
        <begin position="36"/>
        <end position="55"/>
    </location>
</feature>
<proteinExistence type="inferred from homology"/>
<keyword evidence="4 7" id="KW-0812">Transmembrane</keyword>
<feature type="transmembrane region" description="Helical" evidence="7">
    <location>
        <begin position="123"/>
        <end position="141"/>
    </location>
</feature>
<comment type="caution">
    <text evidence="8">The sequence shown here is derived from an EMBL/GenBank/DDBJ whole genome shotgun (WGS) entry which is preliminary data.</text>
</comment>
<evidence type="ECO:0000256" key="6">
    <source>
        <dbReference type="ARBA" id="ARBA00023136"/>
    </source>
</evidence>
<keyword evidence="5 7" id="KW-1133">Transmembrane helix</keyword>
<evidence type="ECO:0000256" key="7">
    <source>
        <dbReference type="SAM" id="Phobius"/>
    </source>
</evidence>
<dbReference type="AlphaFoldDB" id="A0A2V2MU93"/>
<dbReference type="PANTHER" id="PTHR39087:SF2">
    <property type="entry name" value="UPF0104 MEMBRANE PROTEIN MJ1595"/>
    <property type="match status" value="1"/>
</dbReference>
<dbReference type="Pfam" id="PF03706">
    <property type="entry name" value="LPG_synthase_TM"/>
    <property type="match status" value="1"/>
</dbReference>
<organism evidence="8 9">
    <name type="scientific">Methanospirillum lacunae</name>
    <dbReference type="NCBI Taxonomy" id="668570"/>
    <lineage>
        <taxon>Archaea</taxon>
        <taxon>Methanobacteriati</taxon>
        <taxon>Methanobacteriota</taxon>
        <taxon>Stenosarchaea group</taxon>
        <taxon>Methanomicrobia</taxon>
        <taxon>Methanomicrobiales</taxon>
        <taxon>Methanospirillaceae</taxon>
        <taxon>Methanospirillum</taxon>
    </lineage>
</organism>
<feature type="transmembrane region" description="Helical" evidence="7">
    <location>
        <begin position="257"/>
        <end position="279"/>
    </location>
</feature>
<feature type="transmembrane region" description="Helical" evidence="7">
    <location>
        <begin position="67"/>
        <end position="90"/>
    </location>
</feature>
<dbReference type="EMBL" id="QGMY01000008">
    <property type="protein sequence ID" value="PWR71522.1"/>
    <property type="molecule type" value="Genomic_DNA"/>
</dbReference>
<feature type="transmembrane region" description="Helical" evidence="7">
    <location>
        <begin position="285"/>
        <end position="304"/>
    </location>
</feature>
<evidence type="ECO:0000256" key="2">
    <source>
        <dbReference type="ARBA" id="ARBA00011061"/>
    </source>
</evidence>
<evidence type="ECO:0000256" key="3">
    <source>
        <dbReference type="ARBA" id="ARBA00022475"/>
    </source>
</evidence>
<comment type="subcellular location">
    <subcellularLocation>
        <location evidence="1">Cell membrane</location>
        <topology evidence="1">Multi-pass membrane protein</topology>
    </subcellularLocation>
</comment>
<evidence type="ECO:0000313" key="8">
    <source>
        <dbReference type="EMBL" id="PWR71522.1"/>
    </source>
</evidence>
<reference evidence="8 9" key="1">
    <citation type="submission" date="2018-05" db="EMBL/GenBank/DDBJ databases">
        <title>Draft genome of Methanospirillum lacunae Ki8-1.</title>
        <authorList>
            <person name="Dueholm M.S."/>
            <person name="Nielsen P.H."/>
            <person name="Bakmann L.F."/>
            <person name="Otzen D.E."/>
        </authorList>
    </citation>
    <scope>NUCLEOTIDE SEQUENCE [LARGE SCALE GENOMIC DNA]</scope>
    <source>
        <strain evidence="8 9">Ki8-1</strain>
    </source>
</reference>
<comment type="similarity">
    <text evidence="2">Belongs to the UPF0104 family.</text>
</comment>
<dbReference type="RefSeq" id="WP_109969140.1">
    <property type="nucleotide sequence ID" value="NZ_CP176093.1"/>
</dbReference>
<feature type="transmembrane region" description="Helical" evidence="7">
    <location>
        <begin position="6"/>
        <end position="24"/>
    </location>
</feature>
<sequence length="323" mass="35216">MYRKIFALILSLLLAVGIIGVMLWRVWGDLNAALQYLHPVYLVPAVLICVVAWFSRGWRYKVILARLSVIVPTVFATACIYLSQTVNLLVPARLGDLIRIILVKHEYDATVSQGLSSIVVERVFDIITVAFLGLISVLFVLNVPEWALSLIVIPLVLGALFFGVLLFMGRFSSENKYLGYLLTMLNEVKEASLTPSTAIILFFSSVGIWIMDTIICVSVSAMFNQEIPLAVVLLAIVAGNLVKAVPVTPGGLGTYEASLAIIFELSGVAPATATLIAVIDHLIKNLITVIGGVASIFYFGNWVVPEMMASIKRRLSDSGEEDV</sequence>
<evidence type="ECO:0000313" key="9">
    <source>
        <dbReference type="Proteomes" id="UP000245657"/>
    </source>
</evidence>
<evidence type="ECO:0000256" key="5">
    <source>
        <dbReference type="ARBA" id="ARBA00022989"/>
    </source>
</evidence>
<dbReference type="OrthoDB" id="351177at2157"/>
<dbReference type="GeneID" id="97550329"/>
<evidence type="ECO:0000256" key="1">
    <source>
        <dbReference type="ARBA" id="ARBA00004651"/>
    </source>
</evidence>
<dbReference type="Proteomes" id="UP000245657">
    <property type="component" value="Unassembled WGS sequence"/>
</dbReference>
<name>A0A2V2MU93_9EURY</name>
<gene>
    <name evidence="8" type="ORF">DK846_11725</name>
</gene>